<protein>
    <submittedName>
        <fullName evidence="2">Uncharacterized protein</fullName>
    </submittedName>
</protein>
<sequence>MADADLTSSELKEQFKAAVTRYDLQVLMRGAIAFVSFLMMMALLACVVKYFQAEIHHGLSMKSGTEDCPEAVSPILLIPIVLLSVCFPALFLYRQVKRLRQSTAPHCPFCHVSLGQHASRTGAMATGFCPACQQKMFEGELDSGAVAVEKYEKAKSEFRRYIRFTFSASMGALLIVLPVYLWLYFTNQLPGKNPPSLAEILVLFPLLFSLVPLGLWWVGKLSVRDQQNIRDLFRAGERKYGIIEARRSEQESQQ</sequence>
<keyword evidence="1" id="KW-0472">Membrane</keyword>
<dbReference type="RefSeq" id="WP_145451398.1">
    <property type="nucleotide sequence ID" value="NZ_CP037421.1"/>
</dbReference>
<keyword evidence="3" id="KW-1185">Reference proteome</keyword>
<reference evidence="2 3" key="1">
    <citation type="submission" date="2019-03" db="EMBL/GenBank/DDBJ databases">
        <title>Deep-cultivation of Planctomycetes and their phenomic and genomic characterization uncovers novel biology.</title>
        <authorList>
            <person name="Wiegand S."/>
            <person name="Jogler M."/>
            <person name="Boedeker C."/>
            <person name="Pinto D."/>
            <person name="Vollmers J."/>
            <person name="Rivas-Marin E."/>
            <person name="Kohn T."/>
            <person name="Peeters S.H."/>
            <person name="Heuer A."/>
            <person name="Rast P."/>
            <person name="Oberbeckmann S."/>
            <person name="Bunk B."/>
            <person name="Jeske O."/>
            <person name="Meyerdierks A."/>
            <person name="Storesund J.E."/>
            <person name="Kallscheuer N."/>
            <person name="Luecker S."/>
            <person name="Lage O.M."/>
            <person name="Pohl T."/>
            <person name="Merkel B.J."/>
            <person name="Hornburger P."/>
            <person name="Mueller R.-W."/>
            <person name="Bruemmer F."/>
            <person name="Labrenz M."/>
            <person name="Spormann A.M."/>
            <person name="Op den Camp H."/>
            <person name="Overmann J."/>
            <person name="Amann R."/>
            <person name="Jetten M.S.M."/>
            <person name="Mascher T."/>
            <person name="Medema M.H."/>
            <person name="Devos D.P."/>
            <person name="Kaster A.-K."/>
            <person name="Ovreas L."/>
            <person name="Rohde M."/>
            <person name="Galperin M.Y."/>
            <person name="Jogler C."/>
        </authorList>
    </citation>
    <scope>NUCLEOTIDE SEQUENCE [LARGE SCALE GENOMIC DNA]</scope>
    <source>
        <strain evidence="2 3">Enr10</strain>
    </source>
</reference>
<keyword evidence="1" id="KW-0812">Transmembrane</keyword>
<dbReference type="Proteomes" id="UP000315647">
    <property type="component" value="Chromosome"/>
</dbReference>
<evidence type="ECO:0000256" key="1">
    <source>
        <dbReference type="SAM" id="Phobius"/>
    </source>
</evidence>
<proteinExistence type="predicted"/>
<name>A0A517QC59_9PLAN</name>
<evidence type="ECO:0000313" key="2">
    <source>
        <dbReference type="EMBL" id="QDT29210.1"/>
    </source>
</evidence>
<feature type="transmembrane region" description="Helical" evidence="1">
    <location>
        <begin position="31"/>
        <end position="51"/>
    </location>
</feature>
<dbReference type="AlphaFoldDB" id="A0A517QC59"/>
<feature type="transmembrane region" description="Helical" evidence="1">
    <location>
        <begin position="71"/>
        <end position="93"/>
    </location>
</feature>
<feature type="transmembrane region" description="Helical" evidence="1">
    <location>
        <begin position="161"/>
        <end position="185"/>
    </location>
</feature>
<evidence type="ECO:0000313" key="3">
    <source>
        <dbReference type="Proteomes" id="UP000315647"/>
    </source>
</evidence>
<accession>A0A517QC59</accession>
<gene>
    <name evidence="2" type="ORF">Enr10x_45590</name>
</gene>
<organism evidence="2 3">
    <name type="scientific">Gimesia panareensis</name>
    <dbReference type="NCBI Taxonomy" id="2527978"/>
    <lineage>
        <taxon>Bacteria</taxon>
        <taxon>Pseudomonadati</taxon>
        <taxon>Planctomycetota</taxon>
        <taxon>Planctomycetia</taxon>
        <taxon>Planctomycetales</taxon>
        <taxon>Planctomycetaceae</taxon>
        <taxon>Gimesia</taxon>
    </lineage>
</organism>
<feature type="transmembrane region" description="Helical" evidence="1">
    <location>
        <begin position="197"/>
        <end position="218"/>
    </location>
</feature>
<keyword evidence="1" id="KW-1133">Transmembrane helix</keyword>
<dbReference type="EMBL" id="CP037421">
    <property type="protein sequence ID" value="QDT29210.1"/>
    <property type="molecule type" value="Genomic_DNA"/>
</dbReference>